<dbReference type="PANTHER" id="PTHR34075">
    <property type="entry name" value="BLR3430 PROTEIN"/>
    <property type="match status" value="1"/>
</dbReference>
<keyword evidence="4" id="KW-1185">Reference proteome</keyword>
<feature type="domain" description="ChsH2 C-terminal OB-fold" evidence="1">
    <location>
        <begin position="53"/>
        <end position="115"/>
    </location>
</feature>
<feature type="domain" description="ChsH2 rubredoxin-like zinc ribbon" evidence="2">
    <location>
        <begin position="16"/>
        <end position="44"/>
    </location>
</feature>
<dbReference type="SUPFAM" id="SSF50249">
    <property type="entry name" value="Nucleic acid-binding proteins"/>
    <property type="match status" value="1"/>
</dbReference>
<dbReference type="Pfam" id="PF01796">
    <property type="entry name" value="OB_ChsH2_C"/>
    <property type="match status" value="1"/>
</dbReference>
<evidence type="ECO:0000259" key="1">
    <source>
        <dbReference type="Pfam" id="PF01796"/>
    </source>
</evidence>
<dbReference type="EMBL" id="AL445067">
    <property type="protein sequence ID" value="CAC12577.1"/>
    <property type="molecule type" value="Genomic_DNA"/>
</dbReference>
<dbReference type="KEGG" id="tac:Ta1457"/>
<dbReference type="PaxDb" id="273075-Ta1457"/>
<sequence length="135" mass="15471">MIMGQLSRFWRESEHRYRLMGTRCENCGRVYFPPREVCPTCHRESIGKMKDLELSGEGVIESFTIVHEAPPRFSRQKPYVLALIKTEEGPMITGQIVDCDPSEVEIGKRVHAVFRRMGEDGDTGVIVYGYKFALD</sequence>
<evidence type="ECO:0008006" key="5">
    <source>
        <dbReference type="Google" id="ProtNLM"/>
    </source>
</evidence>
<evidence type="ECO:0000313" key="4">
    <source>
        <dbReference type="Proteomes" id="UP000001024"/>
    </source>
</evidence>
<dbReference type="eggNOG" id="arCOG01285">
    <property type="taxonomic scope" value="Archaea"/>
</dbReference>
<proteinExistence type="predicted"/>
<dbReference type="InterPro" id="IPR022002">
    <property type="entry name" value="ChsH2_Znr"/>
</dbReference>
<dbReference type="InterPro" id="IPR012340">
    <property type="entry name" value="NA-bd_OB-fold"/>
</dbReference>
<name>Q9HI85_THEAC</name>
<dbReference type="Proteomes" id="UP000001024">
    <property type="component" value="Chromosome"/>
</dbReference>
<dbReference type="STRING" id="273075.gene:9572687"/>
<dbReference type="InParanoid" id="Q9HI85"/>
<dbReference type="Pfam" id="PF12172">
    <property type="entry name" value="zf-ChsH2"/>
    <property type="match status" value="1"/>
</dbReference>
<gene>
    <name evidence="3" type="ordered locus">Ta1457</name>
</gene>
<dbReference type="HOGENOM" id="CLU_119412_2_2_2"/>
<protein>
    <recommendedName>
        <fullName evidence="5">Transcriptional regulator</fullName>
    </recommendedName>
</protein>
<dbReference type="Gene3D" id="6.10.30.10">
    <property type="match status" value="1"/>
</dbReference>
<dbReference type="AlphaFoldDB" id="Q9HI85"/>
<dbReference type="EnsemblBacteria" id="CAC12577">
    <property type="protein sequence ID" value="CAC12577"/>
    <property type="gene ID" value="CAC12577"/>
</dbReference>
<evidence type="ECO:0000313" key="3">
    <source>
        <dbReference type="EMBL" id="CAC12577.1"/>
    </source>
</evidence>
<dbReference type="PANTHER" id="PTHR34075:SF5">
    <property type="entry name" value="BLR3430 PROTEIN"/>
    <property type="match status" value="1"/>
</dbReference>
<organism evidence="3 4">
    <name type="scientific">Thermoplasma acidophilum (strain ATCC 25905 / DSM 1728 / JCM 9062 / NBRC 15155 / AMRC-C165)</name>
    <dbReference type="NCBI Taxonomy" id="273075"/>
    <lineage>
        <taxon>Archaea</taxon>
        <taxon>Methanobacteriati</taxon>
        <taxon>Thermoplasmatota</taxon>
        <taxon>Thermoplasmata</taxon>
        <taxon>Thermoplasmatales</taxon>
        <taxon>Thermoplasmataceae</taxon>
        <taxon>Thermoplasma</taxon>
    </lineage>
</organism>
<dbReference type="InterPro" id="IPR052513">
    <property type="entry name" value="Thioester_dehydratase-like"/>
</dbReference>
<dbReference type="InterPro" id="IPR002878">
    <property type="entry name" value="ChsH2_C"/>
</dbReference>
<reference evidence="3 4" key="1">
    <citation type="journal article" date="2000" name="Nature">
        <title>The genome sequence of the thermoacidophilic scavenger Thermoplasma acidophilum.</title>
        <authorList>
            <person name="Ruepp A."/>
            <person name="Graml W."/>
            <person name="Santos-Martinez M.L."/>
            <person name="Koretke K.K."/>
            <person name="Volker C."/>
            <person name="Mewes H.W."/>
            <person name="Frishman D."/>
            <person name="Stocker S."/>
            <person name="Lupas A.N."/>
            <person name="Baumeister W."/>
        </authorList>
    </citation>
    <scope>NUCLEOTIDE SEQUENCE [LARGE SCALE GENOMIC DNA]</scope>
    <source>
        <strain evidence="4">ATCC 25905 / DSM 1728 / JCM 9062 / NBRC 15155 / AMRC-C165</strain>
    </source>
</reference>
<accession>Q9HI85</accession>
<evidence type="ECO:0000259" key="2">
    <source>
        <dbReference type="Pfam" id="PF12172"/>
    </source>
</evidence>
<dbReference type="SMR" id="Q9HI85"/>